<dbReference type="SMR" id="Q82TM6"/>
<organism evidence="2 3">
    <name type="scientific">Nitrosomonas europaea (strain ATCC 19718 / CIP 103999 / KCTC 2705 / NBRC 14298)</name>
    <dbReference type="NCBI Taxonomy" id="228410"/>
    <lineage>
        <taxon>Bacteria</taxon>
        <taxon>Pseudomonadati</taxon>
        <taxon>Pseudomonadota</taxon>
        <taxon>Betaproteobacteria</taxon>
        <taxon>Nitrosomonadales</taxon>
        <taxon>Nitrosomonadaceae</taxon>
        <taxon>Nitrosomonas</taxon>
    </lineage>
</organism>
<dbReference type="AlphaFoldDB" id="Q82TM6"/>
<evidence type="ECO:0000259" key="1">
    <source>
        <dbReference type="PROSITE" id="PS51833"/>
    </source>
</evidence>
<feature type="domain" description="HDOD" evidence="1">
    <location>
        <begin position="23"/>
        <end position="222"/>
    </location>
</feature>
<dbReference type="InterPro" id="IPR052340">
    <property type="entry name" value="RNase_Y/CdgJ"/>
</dbReference>
<dbReference type="PROSITE" id="PS51833">
    <property type="entry name" value="HDOD"/>
    <property type="match status" value="1"/>
</dbReference>
<dbReference type="eggNOG" id="COG1639">
    <property type="taxonomic scope" value="Bacteria"/>
</dbReference>
<dbReference type="HOGENOM" id="CLU_942058_0_0_4"/>
<evidence type="ECO:0000313" key="3">
    <source>
        <dbReference type="Proteomes" id="UP000001416"/>
    </source>
</evidence>
<dbReference type="EMBL" id="AL954747">
    <property type="protein sequence ID" value="CAD85769.1"/>
    <property type="molecule type" value="Genomic_DNA"/>
</dbReference>
<dbReference type="STRING" id="228410.NE1858"/>
<dbReference type="PhylomeDB" id="Q82TM6"/>
<accession>Q82TM6</accession>
<evidence type="ECO:0000313" key="2">
    <source>
        <dbReference type="EMBL" id="CAD85769.1"/>
    </source>
</evidence>
<dbReference type="InterPro" id="IPR013976">
    <property type="entry name" value="HDOD"/>
</dbReference>
<proteinExistence type="predicted"/>
<dbReference type="GeneID" id="87105017"/>
<dbReference type="PANTHER" id="PTHR33525">
    <property type="match status" value="1"/>
</dbReference>
<dbReference type="PANTHER" id="PTHR33525:SF4">
    <property type="entry name" value="CYCLIC DI-GMP PHOSPHODIESTERASE CDGJ"/>
    <property type="match status" value="1"/>
</dbReference>
<protein>
    <recommendedName>
        <fullName evidence="1">HDOD domain-containing protein</fullName>
    </recommendedName>
</protein>
<dbReference type="OrthoDB" id="9126875at2"/>
<dbReference type="RefSeq" id="WP_011112396.1">
    <property type="nucleotide sequence ID" value="NC_004757.1"/>
</dbReference>
<dbReference type="KEGG" id="neu:NE1858"/>
<dbReference type="DNASU" id="1082815"/>
<sequence length="274" mass="31625">MTIQPENFRKLTEWTQFLSEVEIPVLRKTANDLAALREQEPNPSARNVARIIRHDPLMTVKLLRHLQQHKHKRQQQEIVQVEQALIMLGVENALDQVVAEPLVQHLLQQRPAALVNLLQRIHRAHIASNYALEWAIRLYDTHFEEIRIAALLHDITEMLLRCFVPDKMLEIDALQRQDSTLRSATVQKTILGFTVYDLQATLIEAWALPELLIMLMDKKHIAHPRVRNVVLAVNLARHSAHGWDDAALPDDYAEIGELLRITPNDARTLVHARY</sequence>
<reference evidence="2 3" key="1">
    <citation type="journal article" date="2003" name="J. Bacteriol.">
        <title>Complete genome sequence of the ammonia-oxidizing bacterium and obligate chemolithoautotroph Nitrosomonas europaea.</title>
        <authorList>
            <person name="Chain P."/>
            <person name="Lamerdin J."/>
            <person name="Larimer F."/>
            <person name="Regala W."/>
            <person name="Land M."/>
            <person name="Hauser L."/>
            <person name="Hooper A."/>
            <person name="Klotz M."/>
            <person name="Norton J."/>
            <person name="Sayavedra-Soto L."/>
            <person name="Arciero D."/>
            <person name="Hommes N."/>
            <person name="Whittaker M."/>
            <person name="Arp D."/>
        </authorList>
    </citation>
    <scope>NUCLEOTIDE SEQUENCE [LARGE SCALE GENOMIC DNA]</scope>
    <source>
        <strain evidence="3">ATCC 19718 / CIP 103999 / KCTC 2705 / NBRC 14298</strain>
    </source>
</reference>
<gene>
    <name evidence="2" type="ordered locus">NE1858</name>
</gene>
<dbReference type="Gene3D" id="1.10.3210.10">
    <property type="entry name" value="Hypothetical protein af1432"/>
    <property type="match status" value="1"/>
</dbReference>
<keyword evidence="3" id="KW-1185">Reference proteome</keyword>
<dbReference type="SUPFAM" id="SSF109604">
    <property type="entry name" value="HD-domain/PDEase-like"/>
    <property type="match status" value="1"/>
</dbReference>
<name>Q82TM6_NITEU</name>
<dbReference type="Proteomes" id="UP000001416">
    <property type="component" value="Chromosome"/>
</dbReference>
<dbReference type="Pfam" id="PF08668">
    <property type="entry name" value="HDOD"/>
    <property type="match status" value="1"/>
</dbReference>